<accession>A0A3S6QPC4</accession>
<proteinExistence type="inferred from homology"/>
<evidence type="ECO:0000313" key="8">
    <source>
        <dbReference type="Proteomes" id="UP000314960"/>
    </source>
</evidence>
<evidence type="ECO:0000256" key="6">
    <source>
        <dbReference type="ARBA" id="ARBA00048807"/>
    </source>
</evidence>
<dbReference type="EC" id="4.1.2.50" evidence="3"/>
<reference evidence="7 8" key="1">
    <citation type="submission" date="2016-11" db="EMBL/GenBank/DDBJ databases">
        <title>Interaction between Lactobacillus species and yeast in water kefir.</title>
        <authorList>
            <person name="Behr J."/>
            <person name="Xu D."/>
            <person name="Vogel R.F."/>
        </authorList>
    </citation>
    <scope>NUCLEOTIDE SEQUENCE [LARGE SCALE GENOMIC DNA]</scope>
    <source>
        <strain evidence="7 8">TMW 1.1822</strain>
    </source>
</reference>
<dbReference type="Proteomes" id="UP000314960">
    <property type="component" value="Chromosome"/>
</dbReference>
<dbReference type="AlphaFoldDB" id="A0A3S6QPC4"/>
<evidence type="ECO:0000313" key="7">
    <source>
        <dbReference type="EMBL" id="AUJ29509.1"/>
    </source>
</evidence>
<dbReference type="RefSeq" id="WP_057869109.1">
    <property type="nucleotide sequence ID" value="NZ_CP018176.1"/>
</dbReference>
<dbReference type="InterPro" id="IPR038418">
    <property type="entry name" value="6-PTP_synth/QueD_sf"/>
</dbReference>
<dbReference type="InterPro" id="IPR017543">
    <property type="entry name" value="6-PTP_synth-rel_bac"/>
</dbReference>
<dbReference type="Gene3D" id="3.30.479.10">
    <property type="entry name" value="6-pyruvoyl tetrahydropterin synthase/QueD"/>
    <property type="match status" value="1"/>
</dbReference>
<protein>
    <recommendedName>
        <fullName evidence="4">6-carboxy-5,6,7,8-tetrahydropterin synthase</fullName>
        <ecNumber evidence="3">4.1.2.50</ecNumber>
    </recommendedName>
    <alternativeName>
        <fullName evidence="5">Queuosine biosynthesis protein QueD</fullName>
    </alternativeName>
</protein>
<sequence length="129" mass="14998">MSKLYRTYRIRSYVNASHAMRWENGTGEKHNHTWELICEIGINDEKMIIFNDIDKVIDGVTSYFSGKFLNDLPEFEDKNPSLENLTEILFKLFEAPLHEINASLIKLEVGESPTRFYAITSSLFFGEKQ</sequence>
<dbReference type="Pfam" id="PF01242">
    <property type="entry name" value="PTPS"/>
    <property type="match status" value="1"/>
</dbReference>
<evidence type="ECO:0000256" key="3">
    <source>
        <dbReference type="ARBA" id="ARBA00012982"/>
    </source>
</evidence>
<dbReference type="GO" id="GO:0070497">
    <property type="term" value="F:6-carboxytetrahydropterin synthase activity"/>
    <property type="evidence" value="ECO:0007669"/>
    <property type="project" value="UniProtKB-EC"/>
</dbReference>
<dbReference type="SUPFAM" id="SSF55620">
    <property type="entry name" value="Tetrahydrobiopterin biosynthesis enzymes-like"/>
    <property type="match status" value="1"/>
</dbReference>
<gene>
    <name evidence="7" type="ORF">BSQ49_04455</name>
</gene>
<dbReference type="InterPro" id="IPR007115">
    <property type="entry name" value="6-PTP_synth/QueD"/>
</dbReference>
<dbReference type="UniPathway" id="UPA00391"/>
<dbReference type="KEGG" id="lhw:BSQ49_04455"/>
<organism evidence="7 8">
    <name type="scientific">Liquorilactobacillus hordei</name>
    <dbReference type="NCBI Taxonomy" id="468911"/>
    <lineage>
        <taxon>Bacteria</taxon>
        <taxon>Bacillati</taxon>
        <taxon>Bacillota</taxon>
        <taxon>Bacilli</taxon>
        <taxon>Lactobacillales</taxon>
        <taxon>Lactobacillaceae</taxon>
        <taxon>Liquorilactobacillus</taxon>
    </lineage>
</organism>
<dbReference type="NCBIfam" id="TIGR03112">
    <property type="entry name" value="6_pyr_pter_rel"/>
    <property type="match status" value="1"/>
</dbReference>
<dbReference type="GeneID" id="98310841"/>
<evidence type="ECO:0000256" key="1">
    <source>
        <dbReference type="ARBA" id="ARBA00005061"/>
    </source>
</evidence>
<comment type="similarity">
    <text evidence="2">Belongs to the PTPS family. QueD subfamily.</text>
</comment>
<evidence type="ECO:0000256" key="5">
    <source>
        <dbReference type="ARBA" id="ARBA00031449"/>
    </source>
</evidence>
<evidence type="ECO:0000256" key="4">
    <source>
        <dbReference type="ARBA" id="ARBA00018141"/>
    </source>
</evidence>
<dbReference type="EMBL" id="CP018176">
    <property type="protein sequence ID" value="AUJ29509.1"/>
    <property type="molecule type" value="Genomic_DNA"/>
</dbReference>
<evidence type="ECO:0000256" key="2">
    <source>
        <dbReference type="ARBA" id="ARBA00008900"/>
    </source>
</evidence>
<comment type="pathway">
    <text evidence="1">Purine metabolism; 7-cyano-7-deazaguanine biosynthesis.</text>
</comment>
<comment type="catalytic activity">
    <reaction evidence="6">
        <text>7,8-dihydroneopterin 3'-triphosphate + H2O = 6-carboxy-5,6,7,8-tetrahydropterin + triphosphate + acetaldehyde + 2 H(+)</text>
        <dbReference type="Rhea" id="RHEA:27966"/>
        <dbReference type="ChEBI" id="CHEBI:15343"/>
        <dbReference type="ChEBI" id="CHEBI:15377"/>
        <dbReference type="ChEBI" id="CHEBI:15378"/>
        <dbReference type="ChEBI" id="CHEBI:18036"/>
        <dbReference type="ChEBI" id="CHEBI:58462"/>
        <dbReference type="ChEBI" id="CHEBI:61032"/>
        <dbReference type="EC" id="4.1.2.50"/>
    </reaction>
</comment>
<name>A0A3S6QPC4_9LACO</name>